<dbReference type="GO" id="GO:0006487">
    <property type="term" value="P:protein N-linked glycosylation"/>
    <property type="evidence" value="ECO:0007669"/>
    <property type="project" value="TreeGrafter"/>
</dbReference>
<evidence type="ECO:0000259" key="2">
    <source>
        <dbReference type="PROSITE" id="PS51464"/>
    </source>
</evidence>
<dbReference type="GO" id="GO:0006002">
    <property type="term" value="P:fructose 6-phosphate metabolic process"/>
    <property type="evidence" value="ECO:0007669"/>
    <property type="project" value="TreeGrafter"/>
</dbReference>
<dbReference type="GO" id="GO:0097367">
    <property type="term" value="F:carbohydrate derivative binding"/>
    <property type="evidence" value="ECO:0007669"/>
    <property type="project" value="InterPro"/>
</dbReference>
<dbReference type="InterPro" id="IPR035488">
    <property type="entry name" value="FrlB_SIS"/>
</dbReference>
<dbReference type="Pfam" id="PF01380">
    <property type="entry name" value="SIS"/>
    <property type="match status" value="1"/>
</dbReference>
<keyword evidence="1" id="KW-0808">Transferase</keyword>
<dbReference type="Gene3D" id="3.40.50.10490">
    <property type="entry name" value="Glucose-6-phosphate isomerase like protein, domain 1"/>
    <property type="match status" value="2"/>
</dbReference>
<dbReference type="GO" id="GO:0004360">
    <property type="term" value="F:glutamine-fructose-6-phosphate transaminase (isomerizing) activity"/>
    <property type="evidence" value="ECO:0007669"/>
    <property type="project" value="TreeGrafter"/>
</dbReference>
<dbReference type="SUPFAM" id="SSF53697">
    <property type="entry name" value="SIS domain"/>
    <property type="match status" value="1"/>
</dbReference>
<name>A0A0L8BDX7_ENSAD</name>
<dbReference type="InterPro" id="IPR024713">
    <property type="entry name" value="Fructosamine_deglycase_FrlB"/>
</dbReference>
<dbReference type="PROSITE" id="PS51464">
    <property type="entry name" value="SIS"/>
    <property type="match status" value="1"/>
</dbReference>
<dbReference type="InterPro" id="IPR046348">
    <property type="entry name" value="SIS_dom_sf"/>
</dbReference>
<dbReference type="EMBL" id="LGAP01000047">
    <property type="protein sequence ID" value="KOF12842.1"/>
    <property type="molecule type" value="Genomic_DNA"/>
</dbReference>
<dbReference type="RefSeq" id="WP_053253045.1">
    <property type="nucleotide sequence ID" value="NZ_LGAP01000047.1"/>
</dbReference>
<evidence type="ECO:0000256" key="1">
    <source>
        <dbReference type="ARBA" id="ARBA00022576"/>
    </source>
</evidence>
<reference evidence="4" key="1">
    <citation type="submission" date="2015-07" db="EMBL/GenBank/DDBJ databases">
        <title>Whole genome sequence of an Ensifer adhaerens strain isolated from a cave pool in the Wind Cave National Park.</title>
        <authorList>
            <person name="Eng W.W.H."/>
            <person name="Gan H.M."/>
            <person name="Barton H.A."/>
            <person name="Savka M.A."/>
        </authorList>
    </citation>
    <scope>NUCLEOTIDE SEQUENCE [LARGE SCALE GENOMIC DNA]</scope>
    <source>
        <strain evidence="4">SD006</strain>
    </source>
</reference>
<dbReference type="PANTHER" id="PTHR10937">
    <property type="entry name" value="GLUCOSAMINE--FRUCTOSE-6-PHOSPHATE AMINOTRANSFERASE, ISOMERIZING"/>
    <property type="match status" value="1"/>
</dbReference>
<comment type="caution">
    <text evidence="3">The sequence shown here is derived from an EMBL/GenBank/DDBJ whole genome shotgun (WGS) entry which is preliminary data.</text>
</comment>
<keyword evidence="3" id="KW-0413">Isomerase</keyword>
<protein>
    <submittedName>
        <fullName evidence="3">Sugar isomerase</fullName>
    </submittedName>
</protein>
<dbReference type="OrthoDB" id="9782098at2"/>
<dbReference type="InterPro" id="IPR001347">
    <property type="entry name" value="SIS_dom"/>
</dbReference>
<sequence>MLNFDEQRFLRIQSGAVALQSRLETVIVSCLSAGAENIFFLGTGGAAILMQPAAQLLQRRSRFPAFIDMPAELVLTGSTHLTDKSIVVMPSLSGTTKESVALLARLKEIGATVVTLVGHEETPLGKGADHVFVNFAEDDTSCESFYLQSLFIALAILNHRGEIENHAEIVTQLSRMPALLLEVKRAYEPKAEAFAKILAGSDYHIITGAGNVWPEAFYYGMCILEEMQWIRTRPVHASDFFHGTLELVEKGVSVILFKGEDATRPIADRVQNFAPGYTDKLTVLDTAEFALPGVSADVRALVSPVLLATVLERISAHLEVLRNHPLTTRRYYKRVAY</sequence>
<gene>
    <name evidence="3" type="ORF">AC244_33065</name>
</gene>
<accession>A0A0L8BDX7</accession>
<dbReference type="GO" id="GO:0006047">
    <property type="term" value="P:UDP-N-acetylglucosamine metabolic process"/>
    <property type="evidence" value="ECO:0007669"/>
    <property type="project" value="TreeGrafter"/>
</dbReference>
<dbReference type="PIRSF" id="PIRSF009290">
    <property type="entry name" value="FrlB"/>
    <property type="match status" value="1"/>
</dbReference>
<dbReference type="GO" id="GO:0016853">
    <property type="term" value="F:isomerase activity"/>
    <property type="evidence" value="ECO:0007669"/>
    <property type="project" value="UniProtKB-KW"/>
</dbReference>
<proteinExistence type="predicted"/>
<evidence type="ECO:0000313" key="3">
    <source>
        <dbReference type="EMBL" id="KOF12842.1"/>
    </source>
</evidence>
<dbReference type="PANTHER" id="PTHR10937:SF14">
    <property type="entry name" value="FRUCTOSELYSINE 6-PHOSPHATE DEGLYCASE"/>
    <property type="match status" value="1"/>
</dbReference>
<feature type="domain" description="SIS" evidence="2">
    <location>
        <begin position="27"/>
        <end position="167"/>
    </location>
</feature>
<dbReference type="CDD" id="cd05710">
    <property type="entry name" value="SIS_1"/>
    <property type="match status" value="1"/>
</dbReference>
<dbReference type="AlphaFoldDB" id="A0A0L8BDX7"/>
<keyword evidence="1" id="KW-0032">Aminotransferase</keyword>
<dbReference type="PATRIC" id="fig|106592.7.peg.6094"/>
<evidence type="ECO:0000313" key="4">
    <source>
        <dbReference type="Proteomes" id="UP000037425"/>
    </source>
</evidence>
<dbReference type="Proteomes" id="UP000037425">
    <property type="component" value="Unassembled WGS sequence"/>
</dbReference>
<organism evidence="3 4">
    <name type="scientific">Ensifer adhaerens</name>
    <name type="common">Sinorhizobium morelense</name>
    <dbReference type="NCBI Taxonomy" id="106592"/>
    <lineage>
        <taxon>Bacteria</taxon>
        <taxon>Pseudomonadati</taxon>
        <taxon>Pseudomonadota</taxon>
        <taxon>Alphaproteobacteria</taxon>
        <taxon>Hyphomicrobiales</taxon>
        <taxon>Rhizobiaceae</taxon>
        <taxon>Sinorhizobium/Ensifer group</taxon>
        <taxon>Ensifer</taxon>
    </lineage>
</organism>